<evidence type="ECO:0000259" key="1">
    <source>
        <dbReference type="Pfam" id="PF13649"/>
    </source>
</evidence>
<proteinExistence type="predicted"/>
<dbReference type="CDD" id="cd02440">
    <property type="entry name" value="AdoMet_MTases"/>
    <property type="match status" value="1"/>
</dbReference>
<reference evidence="2 3" key="1">
    <citation type="submission" date="2020-08" db="EMBL/GenBank/DDBJ databases">
        <title>Genomic Encyclopedia of Type Strains, Phase IV (KMG-IV): sequencing the most valuable type-strain genomes for metagenomic binning, comparative biology and taxonomic classification.</title>
        <authorList>
            <person name="Goeker M."/>
        </authorList>
    </citation>
    <scope>NUCLEOTIDE SEQUENCE [LARGE SCALE GENOMIC DNA]</scope>
    <source>
        <strain evidence="2 3">DSM 102134</strain>
    </source>
</reference>
<organism evidence="2 3">
    <name type="scientific">Pseudorhizobium flavum</name>
    <dbReference type="NCBI Taxonomy" id="1335061"/>
    <lineage>
        <taxon>Bacteria</taxon>
        <taxon>Pseudomonadati</taxon>
        <taxon>Pseudomonadota</taxon>
        <taxon>Alphaproteobacteria</taxon>
        <taxon>Hyphomicrobiales</taxon>
        <taxon>Rhizobiaceae</taxon>
        <taxon>Rhizobium/Agrobacterium group</taxon>
        <taxon>Pseudorhizobium</taxon>
    </lineage>
</organism>
<dbReference type="SUPFAM" id="SSF53335">
    <property type="entry name" value="S-adenosyl-L-methionine-dependent methyltransferases"/>
    <property type="match status" value="1"/>
</dbReference>
<keyword evidence="2" id="KW-0808">Transferase</keyword>
<dbReference type="Proteomes" id="UP000535501">
    <property type="component" value="Unassembled WGS sequence"/>
</dbReference>
<dbReference type="GO" id="GO:0008168">
    <property type="term" value="F:methyltransferase activity"/>
    <property type="evidence" value="ECO:0007669"/>
    <property type="project" value="UniProtKB-KW"/>
</dbReference>
<dbReference type="PANTHER" id="PTHR43667:SF2">
    <property type="entry name" value="FATTY ACID C-METHYL TRANSFERASE"/>
    <property type="match status" value="1"/>
</dbReference>
<evidence type="ECO:0000313" key="2">
    <source>
        <dbReference type="EMBL" id="MBB6178665.1"/>
    </source>
</evidence>
<dbReference type="EMBL" id="JACHEJ010000001">
    <property type="protein sequence ID" value="MBB6178665.1"/>
    <property type="molecule type" value="Genomic_DNA"/>
</dbReference>
<dbReference type="Pfam" id="PF13649">
    <property type="entry name" value="Methyltransf_25"/>
    <property type="match status" value="1"/>
</dbReference>
<accession>A0A7W9YUT5</accession>
<dbReference type="RefSeq" id="WP_077546590.1">
    <property type="nucleotide sequence ID" value="NZ_JACHEJ010000001.1"/>
</dbReference>
<feature type="domain" description="Methyltransferase" evidence="1">
    <location>
        <begin position="24"/>
        <end position="126"/>
    </location>
</feature>
<gene>
    <name evidence="2" type="ORF">HNQ75_000608</name>
</gene>
<dbReference type="InterPro" id="IPR050723">
    <property type="entry name" value="CFA/CMAS"/>
</dbReference>
<sequence length="147" mass="15707">MAGALSPRLQVIVDKLPLRPGMRVLEIGCGPGAAAREIARQIGRGWVLGIDRSATAIQQAIRASEYEMSSEILTFRQVAAEELTLHAGEGPFDLVLAVRVGALDGRHPEAGRRAMERIAVVLAPGGELWVDGQRRPISPDALPSSPK</sequence>
<dbReference type="Gene3D" id="3.40.50.150">
    <property type="entry name" value="Vaccinia Virus protein VP39"/>
    <property type="match status" value="1"/>
</dbReference>
<comment type="caution">
    <text evidence="2">The sequence shown here is derived from an EMBL/GenBank/DDBJ whole genome shotgun (WGS) entry which is preliminary data.</text>
</comment>
<keyword evidence="2" id="KW-0830">Ubiquinone</keyword>
<dbReference type="PANTHER" id="PTHR43667">
    <property type="entry name" value="CYCLOPROPANE-FATTY-ACYL-PHOSPHOLIPID SYNTHASE"/>
    <property type="match status" value="1"/>
</dbReference>
<dbReference type="GO" id="GO:0032259">
    <property type="term" value="P:methylation"/>
    <property type="evidence" value="ECO:0007669"/>
    <property type="project" value="UniProtKB-KW"/>
</dbReference>
<keyword evidence="3" id="KW-1185">Reference proteome</keyword>
<dbReference type="AlphaFoldDB" id="A0A7W9YUT5"/>
<dbReference type="InterPro" id="IPR041698">
    <property type="entry name" value="Methyltransf_25"/>
</dbReference>
<keyword evidence="2" id="KW-0489">Methyltransferase</keyword>
<evidence type="ECO:0000313" key="3">
    <source>
        <dbReference type="Proteomes" id="UP000535501"/>
    </source>
</evidence>
<name>A0A7W9YUT5_9HYPH</name>
<dbReference type="InterPro" id="IPR029063">
    <property type="entry name" value="SAM-dependent_MTases_sf"/>
</dbReference>
<protein>
    <submittedName>
        <fullName evidence="2">Ubiquinone/menaquinone biosynthesis C-methylase UbiE</fullName>
    </submittedName>
</protein>